<dbReference type="OrthoDB" id="7560784at2"/>
<name>A0A2K8Z500_9BACT</name>
<proteinExistence type="predicted"/>
<dbReference type="Proteomes" id="UP000232883">
    <property type="component" value="Chromosome"/>
</dbReference>
<reference evidence="2 3" key="1">
    <citation type="submission" date="2017-11" db="EMBL/GenBank/DDBJ databases">
        <title>Taxonomic description and genome sequences of Spirosoma HA7 sp. nov., isolated from pollen microhabitat of Corylus avellana.</title>
        <authorList>
            <person name="Ambika Manirajan B."/>
            <person name="Suarez C."/>
            <person name="Ratering S."/>
            <person name="Geissler-Plaum R."/>
            <person name="Cardinale M."/>
            <person name="Sylvia S."/>
        </authorList>
    </citation>
    <scope>NUCLEOTIDE SEQUENCE [LARGE SCALE GENOMIC DNA]</scope>
    <source>
        <strain evidence="2 3">HA7</strain>
    </source>
</reference>
<organism evidence="2 3">
    <name type="scientific">Spirosoma pollinicola</name>
    <dbReference type="NCBI Taxonomy" id="2057025"/>
    <lineage>
        <taxon>Bacteria</taxon>
        <taxon>Pseudomonadati</taxon>
        <taxon>Bacteroidota</taxon>
        <taxon>Cytophagia</taxon>
        <taxon>Cytophagales</taxon>
        <taxon>Cytophagaceae</taxon>
        <taxon>Spirosoma</taxon>
    </lineage>
</organism>
<accession>A0A2K8Z500</accession>
<dbReference type="AlphaFoldDB" id="A0A2K8Z500"/>
<protein>
    <submittedName>
        <fullName evidence="2">DUF4255 domain-containing protein</fullName>
    </submittedName>
</protein>
<dbReference type="RefSeq" id="WP_100991169.1">
    <property type="nucleotide sequence ID" value="NZ_CP025096.1"/>
</dbReference>
<feature type="domain" description="Pvc16 N-terminal" evidence="1">
    <location>
        <begin position="7"/>
        <end position="181"/>
    </location>
</feature>
<dbReference type="InterPro" id="IPR025351">
    <property type="entry name" value="Pvc16_N"/>
</dbReference>
<dbReference type="EMBL" id="CP025096">
    <property type="protein sequence ID" value="AUD04894.1"/>
    <property type="molecule type" value="Genomic_DNA"/>
</dbReference>
<sequence length="194" mass="21727">MLRQALEAIKTELNTYLLAALANGSTEPVVKLLNIANAEGSNAQAVTDNVIMSLVNIEEETTLKNGSMYRLQSLSTIERINPALFLNFYVLFAINSTNETNYLNALLLISNVLGFFQQKHMLSKENTPTLDPKIEKLVIELYSPNFEQLNHLWAMLGGKYMPSVLYKVRMLMIEDTQPEGSSLITSIEIGSIRL</sequence>
<keyword evidence="3" id="KW-1185">Reference proteome</keyword>
<evidence type="ECO:0000259" key="1">
    <source>
        <dbReference type="Pfam" id="PF14065"/>
    </source>
</evidence>
<gene>
    <name evidence="2" type="ORF">CWM47_25445</name>
</gene>
<dbReference type="KEGG" id="spir:CWM47_25445"/>
<evidence type="ECO:0000313" key="2">
    <source>
        <dbReference type="EMBL" id="AUD04894.1"/>
    </source>
</evidence>
<evidence type="ECO:0000313" key="3">
    <source>
        <dbReference type="Proteomes" id="UP000232883"/>
    </source>
</evidence>
<dbReference type="Pfam" id="PF14065">
    <property type="entry name" value="Pvc16_N"/>
    <property type="match status" value="1"/>
</dbReference>